<keyword evidence="2" id="KW-1185">Reference proteome</keyword>
<evidence type="ECO:0000313" key="2">
    <source>
        <dbReference type="Proteomes" id="UP000239772"/>
    </source>
</evidence>
<dbReference type="AlphaFoldDB" id="A0A2T1HV90"/>
<reference evidence="2" key="1">
    <citation type="submission" date="2018-03" db="EMBL/GenBank/DDBJ databases">
        <authorList>
            <person name="Sun L."/>
            <person name="Liu H."/>
            <person name="Chen W."/>
            <person name="Huang K."/>
            <person name="Liu W."/>
            <person name="Gao X."/>
        </authorList>
    </citation>
    <scope>NUCLEOTIDE SEQUENCE [LARGE SCALE GENOMIC DNA]</scope>
    <source>
        <strain evidence="2">SH9</strain>
    </source>
</reference>
<gene>
    <name evidence="1" type="ORF">SLNSH_08240</name>
</gene>
<accession>A0A2T1HV90</accession>
<protein>
    <submittedName>
        <fullName evidence="1">Uncharacterized protein</fullName>
    </submittedName>
</protein>
<evidence type="ECO:0000313" key="1">
    <source>
        <dbReference type="EMBL" id="PSC05564.1"/>
    </source>
</evidence>
<sequence length="72" mass="8069">MLQPDQLQQYEDMFALIARQLRQESGVDGEEAAHDWDELLSKIDQACAALQDIALHHFEKDSAASAIVRTEG</sequence>
<dbReference type="Proteomes" id="UP000239772">
    <property type="component" value="Unassembled WGS sequence"/>
</dbReference>
<organism evidence="1 2">
    <name type="scientific">Alsobacter soli</name>
    <dbReference type="NCBI Taxonomy" id="2109933"/>
    <lineage>
        <taxon>Bacteria</taxon>
        <taxon>Pseudomonadati</taxon>
        <taxon>Pseudomonadota</taxon>
        <taxon>Alphaproteobacteria</taxon>
        <taxon>Hyphomicrobiales</taxon>
        <taxon>Alsobacteraceae</taxon>
        <taxon>Alsobacter</taxon>
    </lineage>
</organism>
<proteinExistence type="predicted"/>
<dbReference type="RefSeq" id="WP_106336200.1">
    <property type="nucleotide sequence ID" value="NZ_PVZS01000007.1"/>
</dbReference>
<dbReference type="EMBL" id="PVZS01000007">
    <property type="protein sequence ID" value="PSC05564.1"/>
    <property type="molecule type" value="Genomic_DNA"/>
</dbReference>
<comment type="caution">
    <text evidence="1">The sequence shown here is derived from an EMBL/GenBank/DDBJ whole genome shotgun (WGS) entry which is preliminary data.</text>
</comment>
<name>A0A2T1HV90_9HYPH</name>